<comment type="caution">
    <text evidence="9">The sequence shown here is derived from an EMBL/GenBank/DDBJ whole genome shotgun (WGS) entry which is preliminary data.</text>
</comment>
<keyword evidence="4" id="KW-0521">NADP</keyword>
<dbReference type="Pfam" id="PF00106">
    <property type="entry name" value="adh_short"/>
    <property type="match status" value="1"/>
</dbReference>
<dbReference type="Proteomes" id="UP001149813">
    <property type="component" value="Unassembled WGS sequence"/>
</dbReference>
<keyword evidence="7" id="KW-0576">Peroxisome</keyword>
<comment type="similarity">
    <text evidence="3">Belongs to the short-chain dehydrogenases/reductases (SDR) family.</text>
</comment>
<name>A0A9W7XUH6_9FUNG</name>
<organism evidence="9 10">
    <name type="scientific">Coemansia erecta</name>
    <dbReference type="NCBI Taxonomy" id="147472"/>
    <lineage>
        <taxon>Eukaryota</taxon>
        <taxon>Fungi</taxon>
        <taxon>Fungi incertae sedis</taxon>
        <taxon>Zoopagomycota</taxon>
        <taxon>Kickxellomycotina</taxon>
        <taxon>Kickxellomycetes</taxon>
        <taxon>Kickxellales</taxon>
        <taxon>Kickxellaceae</taxon>
        <taxon>Coemansia</taxon>
    </lineage>
</organism>
<dbReference type="FunFam" id="3.40.50.720:FF:000301">
    <property type="entry name" value="Hydroxysteroid dehydrogenase like 2"/>
    <property type="match status" value="1"/>
</dbReference>
<dbReference type="GO" id="GO:0005739">
    <property type="term" value="C:mitochondrion"/>
    <property type="evidence" value="ECO:0007669"/>
    <property type="project" value="UniProtKB-SubCell"/>
</dbReference>
<dbReference type="InterPro" id="IPR036291">
    <property type="entry name" value="NAD(P)-bd_dom_sf"/>
</dbReference>
<evidence type="ECO:0000256" key="3">
    <source>
        <dbReference type="ARBA" id="ARBA00006484"/>
    </source>
</evidence>
<sequence>MSLKDTVVFITGGSRGIGEAIAVRLAREGASIAIAAKTADPNAKLPGTIHTAAAAIERAGGKALALQCDIRDEQQVQAALAATVAKFGHLDILINNASAIFLEGTEGTPAKRYDLMHQINGRGTWLVTKHALPYLKQSKKPRVLTLSPPLDMAQKWFAKNPAYTMAKYNMSMLVLGHSAEFAPLGIAVNGLWPYTVIETAALNMIAAAKDRPNLRTPEIMADAALEVLSRPAGFTGNLCIDEVVLREAGVRDFGKYALTEGTRDEDMELDGFLGDAEHDRVRMLRTMHRSAAASAKL</sequence>
<dbReference type="EMBL" id="JANBOJ010000441">
    <property type="protein sequence ID" value="KAJ1719255.1"/>
    <property type="molecule type" value="Genomic_DNA"/>
</dbReference>
<dbReference type="NCBIfam" id="NF006133">
    <property type="entry name" value="PRK08278.1"/>
    <property type="match status" value="1"/>
</dbReference>
<proteinExistence type="inferred from homology"/>
<dbReference type="PRINTS" id="PR00081">
    <property type="entry name" value="GDHRDH"/>
</dbReference>
<evidence type="ECO:0000256" key="1">
    <source>
        <dbReference type="ARBA" id="ARBA00004173"/>
    </source>
</evidence>
<gene>
    <name evidence="9" type="ORF">LPJ53_005952</name>
</gene>
<keyword evidence="10" id="KW-1185">Reference proteome</keyword>
<dbReference type="PANTHER" id="PTHR42808:SF3">
    <property type="entry name" value="HYDROXYSTEROID DEHYDROGENASE-LIKE PROTEIN 2"/>
    <property type="match status" value="1"/>
</dbReference>
<dbReference type="OrthoDB" id="5327538at2759"/>
<dbReference type="GO" id="GO:0005777">
    <property type="term" value="C:peroxisome"/>
    <property type="evidence" value="ECO:0007669"/>
    <property type="project" value="UniProtKB-SubCell"/>
</dbReference>
<dbReference type="InterPro" id="IPR051935">
    <property type="entry name" value="HSDL2"/>
</dbReference>
<evidence type="ECO:0000313" key="9">
    <source>
        <dbReference type="EMBL" id="KAJ1719255.1"/>
    </source>
</evidence>
<evidence type="ECO:0000256" key="4">
    <source>
        <dbReference type="ARBA" id="ARBA00022857"/>
    </source>
</evidence>
<evidence type="ECO:0000256" key="5">
    <source>
        <dbReference type="ARBA" id="ARBA00023002"/>
    </source>
</evidence>
<dbReference type="Gene3D" id="3.40.50.720">
    <property type="entry name" value="NAD(P)-binding Rossmann-like Domain"/>
    <property type="match status" value="1"/>
</dbReference>
<dbReference type="GO" id="GO:0016491">
    <property type="term" value="F:oxidoreductase activity"/>
    <property type="evidence" value="ECO:0007669"/>
    <property type="project" value="UniProtKB-KW"/>
</dbReference>
<evidence type="ECO:0000256" key="2">
    <source>
        <dbReference type="ARBA" id="ARBA00004275"/>
    </source>
</evidence>
<dbReference type="SUPFAM" id="SSF51735">
    <property type="entry name" value="NAD(P)-binding Rossmann-fold domains"/>
    <property type="match status" value="1"/>
</dbReference>
<evidence type="ECO:0000256" key="6">
    <source>
        <dbReference type="ARBA" id="ARBA00023128"/>
    </source>
</evidence>
<dbReference type="AlphaFoldDB" id="A0A9W7XUH6"/>
<evidence type="ECO:0000313" key="10">
    <source>
        <dbReference type="Proteomes" id="UP001149813"/>
    </source>
</evidence>
<protein>
    <recommendedName>
        <fullName evidence="8">Hydroxysteroid dehydrogenase-like protein 2</fullName>
    </recommendedName>
</protein>
<comment type="subcellular location">
    <subcellularLocation>
        <location evidence="1">Mitochondrion</location>
    </subcellularLocation>
    <subcellularLocation>
        <location evidence="2">Peroxisome</location>
    </subcellularLocation>
</comment>
<accession>A0A9W7XUH6</accession>
<evidence type="ECO:0000256" key="7">
    <source>
        <dbReference type="ARBA" id="ARBA00023140"/>
    </source>
</evidence>
<evidence type="ECO:0000256" key="8">
    <source>
        <dbReference type="ARBA" id="ARBA00040243"/>
    </source>
</evidence>
<dbReference type="InterPro" id="IPR002347">
    <property type="entry name" value="SDR_fam"/>
</dbReference>
<dbReference type="PANTHER" id="PTHR42808">
    <property type="entry name" value="HYDROXYSTEROID DEHYDROGENASE-LIKE PROTEIN 2"/>
    <property type="match status" value="1"/>
</dbReference>
<reference evidence="9" key="1">
    <citation type="submission" date="2022-07" db="EMBL/GenBank/DDBJ databases">
        <title>Phylogenomic reconstructions and comparative analyses of Kickxellomycotina fungi.</title>
        <authorList>
            <person name="Reynolds N.K."/>
            <person name="Stajich J.E."/>
            <person name="Barry K."/>
            <person name="Grigoriev I.V."/>
            <person name="Crous P."/>
            <person name="Smith M.E."/>
        </authorList>
    </citation>
    <scope>NUCLEOTIDE SEQUENCE</scope>
    <source>
        <strain evidence="9">NBRC 32514</strain>
    </source>
</reference>
<keyword evidence="6" id="KW-0496">Mitochondrion</keyword>
<keyword evidence="5" id="KW-0560">Oxidoreductase</keyword>